<evidence type="ECO:0000256" key="6">
    <source>
        <dbReference type="ARBA" id="ARBA00023040"/>
    </source>
</evidence>
<evidence type="ECO:0000256" key="7">
    <source>
        <dbReference type="ARBA" id="ARBA00023136"/>
    </source>
</evidence>
<dbReference type="GO" id="GO:0000750">
    <property type="term" value="P:pheromone-dependent signal transduction involved in conjugation with cellular fusion"/>
    <property type="evidence" value="ECO:0007669"/>
    <property type="project" value="TreeGrafter"/>
</dbReference>
<evidence type="ECO:0000313" key="12">
    <source>
        <dbReference type="EMBL" id="PSN71205.1"/>
    </source>
</evidence>
<evidence type="ECO:0000256" key="5">
    <source>
        <dbReference type="ARBA" id="ARBA00022989"/>
    </source>
</evidence>
<evidence type="ECO:0000256" key="4">
    <source>
        <dbReference type="ARBA" id="ARBA00022692"/>
    </source>
</evidence>
<feature type="region of interest" description="Disordered" evidence="10">
    <location>
        <begin position="500"/>
        <end position="537"/>
    </location>
</feature>
<accession>A0A2T2P0K1</accession>
<evidence type="ECO:0000256" key="8">
    <source>
        <dbReference type="ARBA" id="ARBA00023170"/>
    </source>
</evidence>
<feature type="transmembrane region" description="Helical" evidence="11">
    <location>
        <begin position="298"/>
        <end position="319"/>
    </location>
</feature>
<dbReference type="Pfam" id="PF02076">
    <property type="entry name" value="STE3"/>
    <property type="match status" value="1"/>
</dbReference>
<gene>
    <name evidence="12" type="ORF">BS50DRAFT_631206</name>
</gene>
<dbReference type="EMBL" id="KZ678131">
    <property type="protein sequence ID" value="PSN71205.1"/>
    <property type="molecule type" value="Genomic_DNA"/>
</dbReference>
<dbReference type="PANTHER" id="PTHR28097:SF1">
    <property type="entry name" value="PHEROMONE A FACTOR RECEPTOR"/>
    <property type="match status" value="1"/>
</dbReference>
<feature type="transmembrane region" description="Helical" evidence="11">
    <location>
        <begin position="29"/>
        <end position="51"/>
    </location>
</feature>
<dbReference type="GO" id="GO:0004932">
    <property type="term" value="F:mating-type factor pheromone receptor activity"/>
    <property type="evidence" value="ECO:0007669"/>
    <property type="project" value="InterPro"/>
</dbReference>
<keyword evidence="7 11" id="KW-0472">Membrane</keyword>
<sequence length="537" mass="61081">MDSFPLNLDLSQQGFQPRGEFNSTMSDPYPIYTASVLLPILAFPAWILNILPMAVHFWQGNIAAGLAIAWYFVINIFNSVNPLIWPRDNILEWFSGNIYCDISVHIYAGAIVGPSATVSLIMWKLAKVMDTRNITVSQSRSNRRREKLLEIFFGVVYPCIMMITYYIVQPIRYFVFGIVGCTIAFDDSWPTLVVNYMWGPITILVGAYWAVVLLYRLHRYRSEFGRLVAANNSTTSRFLRLMIMALIIIIACTSYSLFIFYRFASDLASTYDWDVVHGPRWNTYIQVPSNGSVSYDRWGHVIIGYLAFIVLGTGSDALYTYRKMLIWVGLGNWFPRLYNGRETSSPTSSTRSFARSFYSNVSEKAKGIFWRKSSMASILPTSTWRSNSVHLDVSTNIHLVRSISPIIHAPDQHTAAQLPSPGRFDRLLDHFFNFIGNSNSSRHRRPAFPLVGPAAPLRSLQTMTANGQHIFGNPKLHAKPYVATTDLEMQSHAWYSGPAVPEPAAQGHAGVRVVQEVRQDRRDRTARDDERRRDAWE</sequence>
<organism evidence="12 13">
    <name type="scientific">Corynespora cassiicola Philippines</name>
    <dbReference type="NCBI Taxonomy" id="1448308"/>
    <lineage>
        <taxon>Eukaryota</taxon>
        <taxon>Fungi</taxon>
        <taxon>Dikarya</taxon>
        <taxon>Ascomycota</taxon>
        <taxon>Pezizomycotina</taxon>
        <taxon>Dothideomycetes</taxon>
        <taxon>Pleosporomycetidae</taxon>
        <taxon>Pleosporales</taxon>
        <taxon>Corynesporascaceae</taxon>
        <taxon>Corynespora</taxon>
    </lineage>
</organism>
<evidence type="ECO:0000256" key="11">
    <source>
        <dbReference type="SAM" id="Phobius"/>
    </source>
</evidence>
<feature type="transmembrane region" description="Helical" evidence="11">
    <location>
        <begin position="147"/>
        <end position="168"/>
    </location>
</feature>
<evidence type="ECO:0000313" key="13">
    <source>
        <dbReference type="Proteomes" id="UP000240883"/>
    </source>
</evidence>
<feature type="compositionally biased region" description="Basic and acidic residues" evidence="10">
    <location>
        <begin position="515"/>
        <end position="537"/>
    </location>
</feature>
<feature type="transmembrane region" description="Helical" evidence="11">
    <location>
        <begin position="63"/>
        <end position="84"/>
    </location>
</feature>
<dbReference type="PANTHER" id="PTHR28097">
    <property type="entry name" value="PHEROMONE A FACTOR RECEPTOR"/>
    <property type="match status" value="1"/>
</dbReference>
<dbReference type="GO" id="GO:0005886">
    <property type="term" value="C:plasma membrane"/>
    <property type="evidence" value="ECO:0007669"/>
    <property type="project" value="TreeGrafter"/>
</dbReference>
<dbReference type="OrthoDB" id="2874149at2759"/>
<dbReference type="PRINTS" id="PR00899">
    <property type="entry name" value="GPCRSTE3"/>
</dbReference>
<keyword evidence="3" id="KW-0589">Pheromone response</keyword>
<keyword evidence="8" id="KW-0675">Receptor</keyword>
<dbReference type="CDD" id="cd14966">
    <property type="entry name" value="7tmD_STE3"/>
    <property type="match status" value="1"/>
</dbReference>
<reference evidence="12 13" key="1">
    <citation type="journal article" date="2018" name="Front. Microbiol.">
        <title>Genome-Wide Analysis of Corynespora cassiicola Leaf Fall Disease Putative Effectors.</title>
        <authorList>
            <person name="Lopez D."/>
            <person name="Ribeiro S."/>
            <person name="Label P."/>
            <person name="Fumanal B."/>
            <person name="Venisse J.S."/>
            <person name="Kohler A."/>
            <person name="de Oliveira R.R."/>
            <person name="Labutti K."/>
            <person name="Lipzen A."/>
            <person name="Lail K."/>
            <person name="Bauer D."/>
            <person name="Ohm R.A."/>
            <person name="Barry K.W."/>
            <person name="Spatafora J."/>
            <person name="Grigoriev I.V."/>
            <person name="Martin F.M."/>
            <person name="Pujade-Renaud V."/>
        </authorList>
    </citation>
    <scope>NUCLEOTIDE SEQUENCE [LARGE SCALE GENOMIC DNA]</scope>
    <source>
        <strain evidence="12 13">Philippines</strain>
    </source>
</reference>
<feature type="transmembrane region" description="Helical" evidence="11">
    <location>
        <begin position="104"/>
        <end position="126"/>
    </location>
</feature>
<dbReference type="InterPro" id="IPR001499">
    <property type="entry name" value="GPCR_STE3"/>
</dbReference>
<feature type="transmembrane region" description="Helical" evidence="11">
    <location>
        <begin position="196"/>
        <end position="217"/>
    </location>
</feature>
<comment type="similarity">
    <text evidence="2">Belongs to the G-protein coupled receptor 4 family.</text>
</comment>
<evidence type="ECO:0000256" key="2">
    <source>
        <dbReference type="ARBA" id="ARBA00011085"/>
    </source>
</evidence>
<dbReference type="Proteomes" id="UP000240883">
    <property type="component" value="Unassembled WGS sequence"/>
</dbReference>
<name>A0A2T2P0K1_CORCC</name>
<keyword evidence="6" id="KW-0297">G-protein coupled receptor</keyword>
<evidence type="ECO:0000256" key="9">
    <source>
        <dbReference type="ARBA" id="ARBA00023224"/>
    </source>
</evidence>
<keyword evidence="9" id="KW-0807">Transducer</keyword>
<evidence type="ECO:0000256" key="1">
    <source>
        <dbReference type="ARBA" id="ARBA00004141"/>
    </source>
</evidence>
<keyword evidence="13" id="KW-1185">Reference proteome</keyword>
<feature type="transmembrane region" description="Helical" evidence="11">
    <location>
        <begin position="238"/>
        <end position="261"/>
    </location>
</feature>
<evidence type="ECO:0000256" key="3">
    <source>
        <dbReference type="ARBA" id="ARBA00022507"/>
    </source>
</evidence>
<keyword evidence="4 11" id="KW-0812">Transmembrane</keyword>
<evidence type="ECO:0000256" key="10">
    <source>
        <dbReference type="SAM" id="MobiDB-lite"/>
    </source>
</evidence>
<protein>
    <submittedName>
        <fullName evidence="12">STE3-domain-containing protein</fullName>
    </submittedName>
</protein>
<proteinExistence type="inferred from homology"/>
<keyword evidence="5 11" id="KW-1133">Transmembrane helix</keyword>
<dbReference type="AlphaFoldDB" id="A0A2T2P0K1"/>
<comment type="subcellular location">
    <subcellularLocation>
        <location evidence="1">Membrane</location>
        <topology evidence="1">Multi-pass membrane protein</topology>
    </subcellularLocation>
</comment>